<dbReference type="Proteomes" id="UP001165085">
    <property type="component" value="Unassembled WGS sequence"/>
</dbReference>
<dbReference type="SUPFAM" id="SSF52540">
    <property type="entry name" value="P-loop containing nucleoside triphosphate hydrolases"/>
    <property type="match status" value="1"/>
</dbReference>
<evidence type="ECO:0000256" key="1">
    <source>
        <dbReference type="ARBA" id="ARBA00022490"/>
    </source>
</evidence>
<gene>
    <name evidence="7" type="ORF">TrST_g12125</name>
</gene>
<dbReference type="Gene3D" id="3.40.50.300">
    <property type="entry name" value="P-loop containing nucleotide triphosphate hydrolases"/>
    <property type="match status" value="1"/>
</dbReference>
<dbReference type="InterPro" id="IPR027417">
    <property type="entry name" value="P-loop_NTPase"/>
</dbReference>
<feature type="region of interest" description="Disordered" evidence="5">
    <location>
        <begin position="610"/>
        <end position="696"/>
    </location>
</feature>
<feature type="region of interest" description="Disordered" evidence="5">
    <location>
        <begin position="279"/>
        <end position="311"/>
    </location>
</feature>
<feature type="compositionally biased region" description="Basic residues" evidence="5">
    <location>
        <begin position="616"/>
        <end position="635"/>
    </location>
</feature>
<keyword evidence="4" id="KW-0342">GTP-binding</keyword>
<name>A0A9W7AH58_9STRA</name>
<dbReference type="AlphaFoldDB" id="A0A9W7AH58"/>
<dbReference type="OrthoDB" id="61815at2759"/>
<keyword evidence="1" id="KW-0963">Cytoplasm</keyword>
<dbReference type="PANTHER" id="PTHR45709:SF2">
    <property type="entry name" value="LARGE SUBUNIT GTPASE 1 HOMOLOG"/>
    <property type="match status" value="1"/>
</dbReference>
<keyword evidence="2" id="KW-0547">Nucleotide-binding</keyword>
<feature type="compositionally biased region" description="Polar residues" evidence="5">
    <location>
        <begin position="687"/>
        <end position="696"/>
    </location>
</feature>
<feature type="compositionally biased region" description="Low complexity" evidence="5">
    <location>
        <begin position="567"/>
        <end position="587"/>
    </location>
</feature>
<feature type="domain" description="G" evidence="6">
    <location>
        <begin position="352"/>
        <end position="413"/>
    </location>
</feature>
<evidence type="ECO:0000256" key="2">
    <source>
        <dbReference type="ARBA" id="ARBA00022741"/>
    </source>
</evidence>
<keyword evidence="3" id="KW-0378">Hydrolase</keyword>
<protein>
    <recommendedName>
        <fullName evidence="6">G domain-containing protein</fullName>
    </recommendedName>
</protein>
<dbReference type="GO" id="GO:0005525">
    <property type="term" value="F:GTP binding"/>
    <property type="evidence" value="ECO:0007669"/>
    <property type="project" value="UniProtKB-KW"/>
</dbReference>
<evidence type="ECO:0000256" key="3">
    <source>
        <dbReference type="ARBA" id="ARBA00022801"/>
    </source>
</evidence>
<dbReference type="GO" id="GO:0003924">
    <property type="term" value="F:GTPase activity"/>
    <property type="evidence" value="ECO:0007669"/>
    <property type="project" value="InterPro"/>
</dbReference>
<sequence>MPRSQGTSRKGKPKKMERASGMGNALRRAQKTQFKPKDNGHSRGAGMAASGAGDLGHDKEVVKQRTGMLSKLEADSLEDFISKAEMEDREFASERERFVVIDERGELDKSNLRQYGADGIGQGMRDVEGYDVFDSEGLKVPRRPKWDESTTAEELDRMERESFLDWRRNLAHLQESKDTSQITPFEKNLNVWRQLWRVTERCSIVLQIVDARNPIFYLSADLRVMVEEEMGKKMIIVINKSDYLTAKQRRKWAEYFVKENIECVFFSAWEEQRKVDERYRSQNTAEENPEEEENLEEEVAMPPAPPQEERVNDVGGAEHLLSREELLQYLKSTAIKHNIAPSERCNNTVQYGTVGFPNVGKSSLINVLLGSATSQHGVNRVAVASQPGKTKHFQTLFVPGEPDMMLCDCPGLVFPSFVSSTADMIAAGVYPIAQMRNHWPVVGLICQRIAREVLNGTYGFKLPIVIPEGHDPEALPPPPTAEELLTEYCRARSIIAAGSGVPDWQRAARVVVKDYVEGKLLFNHPPPDVEGKEKSGFIKDTLMTSLAKTERLKDRWEELQNPVGGKAPASPSASSVPAPVSPGDAIQLDSDDEIDLDILDFMNGGNAEEDVITGGKRGKAHKKMHKWGKKGRKQRNKDPYGCHDDGLNEILANGEGKAGVSVSGGKKNSRTGYTRPSYAPKGADLVKSSNKKAQAA</sequence>
<keyword evidence="8" id="KW-1185">Reference proteome</keyword>
<dbReference type="CDD" id="cd01857">
    <property type="entry name" value="HSR1_MMR1"/>
    <property type="match status" value="1"/>
</dbReference>
<dbReference type="GO" id="GO:0005829">
    <property type="term" value="C:cytosol"/>
    <property type="evidence" value="ECO:0007669"/>
    <property type="project" value="TreeGrafter"/>
</dbReference>
<accession>A0A9W7AH58</accession>
<evidence type="ECO:0000313" key="8">
    <source>
        <dbReference type="Proteomes" id="UP001165085"/>
    </source>
</evidence>
<comment type="caution">
    <text evidence="7">The sequence shown here is derived from an EMBL/GenBank/DDBJ whole genome shotgun (WGS) entry which is preliminary data.</text>
</comment>
<dbReference type="Pfam" id="PF01926">
    <property type="entry name" value="MMR_HSR1"/>
    <property type="match status" value="1"/>
</dbReference>
<evidence type="ECO:0000259" key="6">
    <source>
        <dbReference type="Pfam" id="PF01926"/>
    </source>
</evidence>
<feature type="compositionally biased region" description="Acidic residues" evidence="5">
    <location>
        <begin position="287"/>
        <end position="299"/>
    </location>
</feature>
<evidence type="ECO:0000256" key="5">
    <source>
        <dbReference type="SAM" id="MobiDB-lite"/>
    </source>
</evidence>
<dbReference type="InterPro" id="IPR043358">
    <property type="entry name" value="GNL1-like"/>
</dbReference>
<feature type="compositionally biased region" description="Basic and acidic residues" evidence="5">
    <location>
        <begin position="636"/>
        <end position="646"/>
    </location>
</feature>
<proteinExistence type="predicted"/>
<dbReference type="PANTHER" id="PTHR45709">
    <property type="entry name" value="LARGE SUBUNIT GTPASE 1 HOMOLOG-RELATED"/>
    <property type="match status" value="1"/>
</dbReference>
<dbReference type="InterPro" id="IPR006073">
    <property type="entry name" value="GTP-bd"/>
</dbReference>
<organism evidence="7 8">
    <name type="scientific">Triparma strigata</name>
    <dbReference type="NCBI Taxonomy" id="1606541"/>
    <lineage>
        <taxon>Eukaryota</taxon>
        <taxon>Sar</taxon>
        <taxon>Stramenopiles</taxon>
        <taxon>Ochrophyta</taxon>
        <taxon>Bolidophyceae</taxon>
        <taxon>Parmales</taxon>
        <taxon>Triparmaceae</taxon>
        <taxon>Triparma</taxon>
    </lineage>
</organism>
<feature type="compositionally biased region" description="Low complexity" evidence="5">
    <location>
        <begin position="654"/>
        <end position="666"/>
    </location>
</feature>
<evidence type="ECO:0000313" key="7">
    <source>
        <dbReference type="EMBL" id="GMH72756.1"/>
    </source>
</evidence>
<evidence type="ECO:0000256" key="4">
    <source>
        <dbReference type="ARBA" id="ARBA00023134"/>
    </source>
</evidence>
<reference evidence="8" key="1">
    <citation type="journal article" date="2023" name="Commun. Biol.">
        <title>Genome analysis of Parmales, the sister group of diatoms, reveals the evolutionary specialization of diatoms from phago-mixotrophs to photoautotrophs.</title>
        <authorList>
            <person name="Ban H."/>
            <person name="Sato S."/>
            <person name="Yoshikawa S."/>
            <person name="Yamada K."/>
            <person name="Nakamura Y."/>
            <person name="Ichinomiya M."/>
            <person name="Sato N."/>
            <person name="Blanc-Mathieu R."/>
            <person name="Endo H."/>
            <person name="Kuwata A."/>
            <person name="Ogata H."/>
        </authorList>
    </citation>
    <scope>NUCLEOTIDE SEQUENCE [LARGE SCALE GENOMIC DNA]</scope>
    <source>
        <strain evidence="8">NIES 3701</strain>
    </source>
</reference>
<feature type="region of interest" description="Disordered" evidence="5">
    <location>
        <begin position="561"/>
        <end position="587"/>
    </location>
</feature>
<dbReference type="EMBL" id="BRXY01000159">
    <property type="protein sequence ID" value="GMH72756.1"/>
    <property type="molecule type" value="Genomic_DNA"/>
</dbReference>
<feature type="region of interest" description="Disordered" evidence="5">
    <location>
        <begin position="1"/>
        <end position="62"/>
    </location>
</feature>